<keyword evidence="7" id="KW-0206">Cytoskeleton</keyword>
<dbReference type="PANTHER" id="PTHR21442:SF0">
    <property type="entry name" value="CILIA- AND FLAGELLA-ASSOCIATED PROTEIN 206"/>
    <property type="match status" value="1"/>
</dbReference>
<evidence type="ECO:0000256" key="8">
    <source>
        <dbReference type="ARBA" id="ARBA00023273"/>
    </source>
</evidence>
<keyword evidence="5" id="KW-0970">Cilium biogenesis/degradation</keyword>
<dbReference type="GO" id="GO:0036064">
    <property type="term" value="C:ciliary basal body"/>
    <property type="evidence" value="ECO:0007669"/>
    <property type="project" value="TreeGrafter"/>
</dbReference>
<protein>
    <recommendedName>
        <fullName evidence="3">Cilia- and flagella-associated protein 206</fullName>
    </recommendedName>
</protein>
<dbReference type="GO" id="GO:0030030">
    <property type="term" value="P:cell projection organization"/>
    <property type="evidence" value="ECO:0007669"/>
    <property type="project" value="UniProtKB-KW"/>
</dbReference>
<reference evidence="10" key="1">
    <citation type="journal article" date="2023" name="Insect Mol. Biol.">
        <title>Genome sequencing provides insights into the evolution of gene families encoding plant cell wall-degrading enzymes in longhorned beetles.</title>
        <authorList>
            <person name="Shin N.R."/>
            <person name="Okamura Y."/>
            <person name="Kirsch R."/>
            <person name="Pauchet Y."/>
        </authorList>
    </citation>
    <scope>NUCLEOTIDE SEQUENCE</scope>
    <source>
        <strain evidence="10">AMC_N1</strain>
    </source>
</reference>
<evidence type="ECO:0000256" key="3">
    <source>
        <dbReference type="ARBA" id="ARBA00021602"/>
    </source>
</evidence>
<gene>
    <name evidence="10" type="ORF">NQ318_009483</name>
</gene>
<dbReference type="GO" id="GO:0005930">
    <property type="term" value="C:axoneme"/>
    <property type="evidence" value="ECO:0007669"/>
    <property type="project" value="UniProtKB-SubCell"/>
</dbReference>
<comment type="similarity">
    <text evidence="2">Belongs to the CFAP206 family.</text>
</comment>
<name>A0AAV8Z8X0_9CUCU</name>
<accession>A0AAV8Z8X0</accession>
<sequence>MKECAAKKASVNENFVIYFVKLLLLDPNWGITSDFVSSRDNVDSFINQVIAEMEAQQFPKIITLQMQFYFTCNMELMTTAVKRNRKDIFDHLVRLQNDIVKTEEVGPEEITKYTRKIICYITLLSGLGNPTMNTVFTEALKAFNSVMDETELMEFVQSTKGDKEEQLQQLVKVVTGIRLFNKDCQKGGEGIEDKSGKFAIMHGKLYLTIQRSRIGTGVLLRIHESMRVDRHGQWLTNARARNTSILPYLLRNALKFFTQELQDTLLTIMEKVNLLTTIVDKCYVVQQTEEGLKMVCTLTPEFAEVYMENVKDLLILYRQFELFVRKILEDMEKMSDHLKLVFCRFDDALRKIHLTVYMRIAIPANIIFPLFEALSHVWTEMQDQVLLLAKNSQILANLHSFSKYTYYNRELFESIVQDDCAYTDAERLEETANLIIESDNNEVEIYSVDDFPDIDKIQLEYLGFCCWKMIETEGGLVPGNPSMGVARYDDKNYVFSTPEACVQFSKNPKE</sequence>
<dbReference type="InterPro" id="IPR021897">
    <property type="entry name" value="FAP206"/>
</dbReference>
<organism evidence="10 11">
    <name type="scientific">Aromia moschata</name>
    <dbReference type="NCBI Taxonomy" id="1265417"/>
    <lineage>
        <taxon>Eukaryota</taxon>
        <taxon>Metazoa</taxon>
        <taxon>Ecdysozoa</taxon>
        <taxon>Arthropoda</taxon>
        <taxon>Hexapoda</taxon>
        <taxon>Insecta</taxon>
        <taxon>Pterygota</taxon>
        <taxon>Neoptera</taxon>
        <taxon>Endopterygota</taxon>
        <taxon>Coleoptera</taxon>
        <taxon>Polyphaga</taxon>
        <taxon>Cucujiformia</taxon>
        <taxon>Chrysomeloidea</taxon>
        <taxon>Cerambycidae</taxon>
        <taxon>Cerambycinae</taxon>
        <taxon>Callichromatini</taxon>
        <taxon>Aromia</taxon>
    </lineage>
</organism>
<dbReference type="Pfam" id="PF12018">
    <property type="entry name" value="FAP206"/>
    <property type="match status" value="1"/>
</dbReference>
<dbReference type="PANTHER" id="PTHR21442">
    <property type="entry name" value="CILIA- AND FLAGELLA-ASSOCIATED PROTEIN 206"/>
    <property type="match status" value="1"/>
</dbReference>
<dbReference type="GO" id="GO:0003356">
    <property type="term" value="P:regulation of cilium beat frequency"/>
    <property type="evidence" value="ECO:0007669"/>
    <property type="project" value="TreeGrafter"/>
</dbReference>
<dbReference type="AlphaFoldDB" id="A0AAV8Z8X0"/>
<dbReference type="EMBL" id="JAPWTK010000010">
    <property type="protein sequence ID" value="KAJ8960046.1"/>
    <property type="molecule type" value="Genomic_DNA"/>
</dbReference>
<keyword evidence="11" id="KW-1185">Reference proteome</keyword>
<proteinExistence type="inferred from homology"/>
<evidence type="ECO:0000313" key="11">
    <source>
        <dbReference type="Proteomes" id="UP001162162"/>
    </source>
</evidence>
<keyword evidence="4" id="KW-0963">Cytoplasm</keyword>
<evidence type="ECO:0000313" key="10">
    <source>
        <dbReference type="EMBL" id="KAJ8960046.1"/>
    </source>
</evidence>
<dbReference type="Proteomes" id="UP001162162">
    <property type="component" value="Unassembled WGS sequence"/>
</dbReference>
<evidence type="ECO:0000256" key="7">
    <source>
        <dbReference type="ARBA" id="ARBA00023212"/>
    </source>
</evidence>
<evidence type="ECO:0000256" key="2">
    <source>
        <dbReference type="ARBA" id="ARBA00010500"/>
    </source>
</evidence>
<evidence type="ECO:0000256" key="5">
    <source>
        <dbReference type="ARBA" id="ARBA00022794"/>
    </source>
</evidence>
<evidence type="ECO:0000256" key="6">
    <source>
        <dbReference type="ARBA" id="ARBA00023069"/>
    </source>
</evidence>
<evidence type="ECO:0000256" key="9">
    <source>
        <dbReference type="ARBA" id="ARBA00045321"/>
    </source>
</evidence>
<comment type="subcellular location">
    <subcellularLocation>
        <location evidence="1">Cytoplasm</location>
        <location evidence="1">Cytoskeleton</location>
        <location evidence="1">Cilium axoneme</location>
    </subcellularLocation>
</comment>
<keyword evidence="8" id="KW-0966">Cell projection</keyword>
<keyword evidence="6" id="KW-0969">Cilium</keyword>
<evidence type="ECO:0000256" key="1">
    <source>
        <dbReference type="ARBA" id="ARBA00004430"/>
    </source>
</evidence>
<comment type="caution">
    <text evidence="10">The sequence shown here is derived from an EMBL/GenBank/DDBJ whole genome shotgun (WGS) entry which is preliminary data.</text>
</comment>
<comment type="function">
    <text evidence="9">Essential for sperm motility and is involved in the regulation of the beating frequency of motile cilia on the epithelial cells of the respiratory tract. Required for the establishment of radial spokes in sperm flagella.</text>
</comment>
<evidence type="ECO:0000256" key="4">
    <source>
        <dbReference type="ARBA" id="ARBA00022490"/>
    </source>
</evidence>